<dbReference type="EMBL" id="CM029051">
    <property type="protein sequence ID" value="KAG2560071.1"/>
    <property type="molecule type" value="Genomic_DNA"/>
</dbReference>
<evidence type="ECO:0000313" key="4">
    <source>
        <dbReference type="Proteomes" id="UP000823388"/>
    </source>
</evidence>
<evidence type="ECO:0000256" key="2">
    <source>
        <dbReference type="SAM" id="SignalP"/>
    </source>
</evidence>
<proteinExistence type="predicted"/>
<keyword evidence="4" id="KW-1185">Reference proteome</keyword>
<dbReference type="Proteomes" id="UP000823388">
    <property type="component" value="Chromosome 8K"/>
</dbReference>
<evidence type="ECO:0000313" key="3">
    <source>
        <dbReference type="EMBL" id="KAG2560071.1"/>
    </source>
</evidence>
<gene>
    <name evidence="3" type="ORF">PVAP13_8KG028102</name>
</gene>
<protein>
    <submittedName>
        <fullName evidence="3">Uncharacterized protein</fullName>
    </submittedName>
</protein>
<accession>A0A8T0PD82</accession>
<evidence type="ECO:0000256" key="1">
    <source>
        <dbReference type="SAM" id="MobiDB-lite"/>
    </source>
</evidence>
<organism evidence="3 4">
    <name type="scientific">Panicum virgatum</name>
    <name type="common">Blackwell switchgrass</name>
    <dbReference type="NCBI Taxonomy" id="38727"/>
    <lineage>
        <taxon>Eukaryota</taxon>
        <taxon>Viridiplantae</taxon>
        <taxon>Streptophyta</taxon>
        <taxon>Embryophyta</taxon>
        <taxon>Tracheophyta</taxon>
        <taxon>Spermatophyta</taxon>
        <taxon>Magnoliopsida</taxon>
        <taxon>Liliopsida</taxon>
        <taxon>Poales</taxon>
        <taxon>Poaceae</taxon>
        <taxon>PACMAD clade</taxon>
        <taxon>Panicoideae</taxon>
        <taxon>Panicodae</taxon>
        <taxon>Paniceae</taxon>
        <taxon>Panicinae</taxon>
        <taxon>Panicum</taxon>
        <taxon>Panicum sect. Hiantes</taxon>
    </lineage>
</organism>
<reference evidence="3" key="1">
    <citation type="submission" date="2020-05" db="EMBL/GenBank/DDBJ databases">
        <title>WGS assembly of Panicum virgatum.</title>
        <authorList>
            <person name="Lovell J.T."/>
            <person name="Jenkins J."/>
            <person name="Shu S."/>
            <person name="Juenger T.E."/>
            <person name="Schmutz J."/>
        </authorList>
    </citation>
    <scope>NUCLEOTIDE SEQUENCE</scope>
    <source>
        <strain evidence="3">AP13</strain>
    </source>
</reference>
<keyword evidence="2" id="KW-0732">Signal</keyword>
<feature type="chain" id="PRO_5035769344" evidence="2">
    <location>
        <begin position="18"/>
        <end position="284"/>
    </location>
</feature>
<sequence>MHWLNQLFISKASLCSSLSVASLGDERGAPPPHPNHLPSGSSPWPPPLQAVARRRRPALVPKPASMLFHPSPLSIFFSLFRFVLQVVVTPMAMAACYGGGSGASECGSGPYSTGSGAPRRGGVAARAGRCISHHGCCLCCFAPCRSREPKGLKQQGAIYSGGYRGGLVPGAAMLGDDGGRGRNPTPCPGSVDAVVAGGPRPFYRGGGEGVQTCFSNGSSALRHVVAGHLTTGAAAGGPVYTRRNPSPVFYRCRQRRHHEVPISLLEGVVRGVPATVHLLVGHGY</sequence>
<feature type="region of interest" description="Disordered" evidence="1">
    <location>
        <begin position="25"/>
        <end position="48"/>
    </location>
</feature>
<dbReference type="AlphaFoldDB" id="A0A8T0PD82"/>
<comment type="caution">
    <text evidence="3">The sequence shown here is derived from an EMBL/GenBank/DDBJ whole genome shotgun (WGS) entry which is preliminary data.</text>
</comment>
<feature type="signal peptide" evidence="2">
    <location>
        <begin position="1"/>
        <end position="17"/>
    </location>
</feature>
<name>A0A8T0PD82_PANVG</name>